<dbReference type="RefSeq" id="WP_254099295.1">
    <property type="nucleotide sequence ID" value="NZ_JANATA010000005.1"/>
</dbReference>
<evidence type="ECO:0000313" key="1">
    <source>
        <dbReference type="EMBL" id="MCP3428190.1"/>
    </source>
</evidence>
<gene>
    <name evidence="1" type="ORF">NLF92_04445</name>
</gene>
<evidence type="ECO:0008006" key="3">
    <source>
        <dbReference type="Google" id="ProtNLM"/>
    </source>
</evidence>
<reference evidence="1" key="1">
    <citation type="submission" date="2022-07" db="EMBL/GenBank/DDBJ databases">
        <title>Characterization of the Novel Bacterium Alteromonas immobilis LMIT006 and Alteromonas gregis LMIT007.</title>
        <authorList>
            <person name="Lin X."/>
        </authorList>
    </citation>
    <scope>NUCLEOTIDE SEQUENCE</scope>
    <source>
        <strain evidence="1">LMIT007</strain>
    </source>
</reference>
<comment type="caution">
    <text evidence="1">The sequence shown here is derived from an EMBL/GenBank/DDBJ whole genome shotgun (WGS) entry which is preliminary data.</text>
</comment>
<dbReference type="PROSITE" id="PS51257">
    <property type="entry name" value="PROKAR_LIPOPROTEIN"/>
    <property type="match status" value="1"/>
</dbReference>
<evidence type="ECO:0000313" key="2">
    <source>
        <dbReference type="Proteomes" id="UP001165413"/>
    </source>
</evidence>
<accession>A0AA41WY25</accession>
<organism evidence="1 2">
    <name type="scientific">Opacimonas viscosa</name>
    <dbReference type="NCBI Taxonomy" id="2961944"/>
    <lineage>
        <taxon>Bacteria</taxon>
        <taxon>Pseudomonadati</taxon>
        <taxon>Pseudomonadota</taxon>
        <taxon>Gammaproteobacteria</taxon>
        <taxon>Alteromonadales</taxon>
        <taxon>Alteromonadaceae</taxon>
        <taxon>Opacimonas</taxon>
    </lineage>
</organism>
<dbReference type="EMBL" id="JANATA010000005">
    <property type="protein sequence ID" value="MCP3428190.1"/>
    <property type="molecule type" value="Genomic_DNA"/>
</dbReference>
<dbReference type="Proteomes" id="UP001165413">
    <property type="component" value="Unassembled WGS sequence"/>
</dbReference>
<sequence length="113" mass="12129">MFLKLSMIVVAVITLAGCGSTLERIASNVYDEKVEQNKVAETNVGMYRKDDHIILGAILGATIQNTGELIASGVQSVSKAKPASCDTKMYGETKEGFVYCLSHAEAEALKKSQ</sequence>
<protein>
    <recommendedName>
        <fullName evidence="3">Lipoprotein</fullName>
    </recommendedName>
</protein>
<dbReference type="AlphaFoldDB" id="A0AA41WY25"/>
<proteinExistence type="predicted"/>
<name>A0AA41WY25_9ALTE</name>
<keyword evidence="2" id="KW-1185">Reference proteome</keyword>